<evidence type="ECO:0000313" key="2">
    <source>
        <dbReference type="EMBL" id="WAR30010.1"/>
    </source>
</evidence>
<proteinExistence type="predicted"/>
<accession>A0ABY7G6G4</accession>
<organism evidence="2 3">
    <name type="scientific">Mya arenaria</name>
    <name type="common">Soft-shell clam</name>
    <dbReference type="NCBI Taxonomy" id="6604"/>
    <lineage>
        <taxon>Eukaryota</taxon>
        <taxon>Metazoa</taxon>
        <taxon>Spiralia</taxon>
        <taxon>Lophotrochozoa</taxon>
        <taxon>Mollusca</taxon>
        <taxon>Bivalvia</taxon>
        <taxon>Autobranchia</taxon>
        <taxon>Heteroconchia</taxon>
        <taxon>Euheterodonta</taxon>
        <taxon>Imparidentia</taxon>
        <taxon>Neoheterodontei</taxon>
        <taxon>Myida</taxon>
        <taxon>Myoidea</taxon>
        <taxon>Myidae</taxon>
        <taxon>Mya</taxon>
    </lineage>
</organism>
<keyword evidence="3" id="KW-1185">Reference proteome</keyword>
<name>A0ABY7G6G4_MYAAR</name>
<evidence type="ECO:0000313" key="3">
    <source>
        <dbReference type="Proteomes" id="UP001164746"/>
    </source>
</evidence>
<sequence length="166" mass="18624">MMFLRPFVIVALVMLTTCEADRLRKLELQMNGMKAVQSYVMARLDTIEGDFSTLTDRVSMLESLVNTSYSDTRETDSVESKTGHTVGNTYSKSEISDITKTLTMYKHSFKKHKKELTNVNSVFKDTLSAFVSNASSTVSSLVSMVNAHVLQSAEIYQLLCKRSTIQ</sequence>
<reference evidence="2" key="1">
    <citation type="submission" date="2022-11" db="EMBL/GenBank/DDBJ databases">
        <title>Centuries of genome instability and evolution in soft-shell clam transmissible cancer (bioRxiv).</title>
        <authorList>
            <person name="Hart S.F.M."/>
            <person name="Yonemitsu M.A."/>
            <person name="Giersch R.M."/>
            <person name="Beal B.F."/>
            <person name="Arriagada G."/>
            <person name="Davis B.W."/>
            <person name="Ostrander E.A."/>
            <person name="Goff S.P."/>
            <person name="Metzger M.J."/>
        </authorList>
    </citation>
    <scope>NUCLEOTIDE SEQUENCE</scope>
    <source>
        <strain evidence="2">MELC-2E11</strain>
        <tissue evidence="2">Siphon/mantle</tissue>
    </source>
</reference>
<dbReference type="Proteomes" id="UP001164746">
    <property type="component" value="Chromosome 16"/>
</dbReference>
<dbReference type="EMBL" id="CP111027">
    <property type="protein sequence ID" value="WAR30010.1"/>
    <property type="molecule type" value="Genomic_DNA"/>
</dbReference>
<feature type="chain" id="PRO_5045897622" evidence="1">
    <location>
        <begin position="21"/>
        <end position="166"/>
    </location>
</feature>
<gene>
    <name evidence="2" type="ORF">MAR_003578</name>
</gene>
<keyword evidence="1" id="KW-0732">Signal</keyword>
<protein>
    <submittedName>
        <fullName evidence="2">Uncharacterized protein</fullName>
    </submittedName>
</protein>
<evidence type="ECO:0000256" key="1">
    <source>
        <dbReference type="SAM" id="SignalP"/>
    </source>
</evidence>
<feature type="signal peptide" evidence="1">
    <location>
        <begin position="1"/>
        <end position="20"/>
    </location>
</feature>